<dbReference type="EMBL" id="CAJB01000003">
    <property type="protein sequence ID" value="CCH76021.1"/>
    <property type="molecule type" value="Genomic_DNA"/>
</dbReference>
<dbReference type="Proteomes" id="UP000035721">
    <property type="component" value="Unassembled WGS sequence"/>
</dbReference>
<evidence type="ECO:0000256" key="1">
    <source>
        <dbReference type="ARBA" id="ARBA00022679"/>
    </source>
</evidence>
<dbReference type="InterPro" id="IPR051531">
    <property type="entry name" value="N-acetyltransferase"/>
</dbReference>
<sequence>MTRSADSRSSGSAAAASALPTAYPSAVPVLTDGVVTLRALRRKDADLLVELANDEEVLRWTTIPRPYRKADGLRRVAAVREMWEDPHADRVWAIDWTDTEGTTRFAGQVDLRPRAGRTAEIGYVLHPAARGEGIMARAVRLVAQHGFAEGIGSGPLTRIHWSAVVGNFPSRRVAWACGFAFHGTIPQSGPGYPGPDGEVVVRDHWYASLSPHAAMVPATAWLDIPVLEANGIRLRPWRDGDADTTEPLANPSHHMPLGSAPDDLTFEHWLLVRRERAAAGEGIAWCIADERTDAALGAVMVFAHGAPISEPGAEIGYFLYPSARGRGVATAAGDLAVEYAFTPRHEGGLGLSRLSAITASDNIASNSVLERLGFVRWGVEHATDRLPDGTWADAYHWELLREHR</sequence>
<evidence type="ECO:0000256" key="3">
    <source>
        <dbReference type="ARBA" id="ARBA00038502"/>
    </source>
</evidence>
<dbReference type="PANTHER" id="PTHR43792">
    <property type="entry name" value="GNAT FAMILY, PUTATIVE (AFU_ORTHOLOGUE AFUA_3G00765)-RELATED-RELATED"/>
    <property type="match status" value="1"/>
</dbReference>
<accession>A0A077LSY4</accession>
<protein>
    <submittedName>
        <fullName evidence="5">Acetyltransferase</fullName>
    </submittedName>
</protein>
<dbReference type="PROSITE" id="PS51186">
    <property type="entry name" value="GNAT"/>
    <property type="match status" value="2"/>
</dbReference>
<comment type="similarity">
    <text evidence="3">Belongs to the acetyltransferase family. RimJ subfamily.</text>
</comment>
<name>A0A077LSY4_9MICO</name>
<dbReference type="Pfam" id="PF13302">
    <property type="entry name" value="Acetyltransf_3"/>
    <property type="match status" value="2"/>
</dbReference>
<gene>
    <name evidence="5" type="ORF">BN12_1000012</name>
</gene>
<dbReference type="SUPFAM" id="SSF55729">
    <property type="entry name" value="Acyl-CoA N-acyltransferases (Nat)"/>
    <property type="match status" value="2"/>
</dbReference>
<dbReference type="InterPro" id="IPR000182">
    <property type="entry name" value="GNAT_dom"/>
</dbReference>
<dbReference type="GO" id="GO:0016747">
    <property type="term" value="F:acyltransferase activity, transferring groups other than amino-acyl groups"/>
    <property type="evidence" value="ECO:0007669"/>
    <property type="project" value="InterPro"/>
</dbReference>
<dbReference type="Gene3D" id="3.40.630.30">
    <property type="match status" value="2"/>
</dbReference>
<dbReference type="AlphaFoldDB" id="A0A077LSY4"/>
<evidence type="ECO:0000259" key="4">
    <source>
        <dbReference type="PROSITE" id="PS51186"/>
    </source>
</evidence>
<evidence type="ECO:0000256" key="2">
    <source>
        <dbReference type="ARBA" id="ARBA00023315"/>
    </source>
</evidence>
<feature type="domain" description="N-acetyltransferase" evidence="4">
    <location>
        <begin position="35"/>
        <end position="206"/>
    </location>
</feature>
<proteinExistence type="inferred from homology"/>
<keyword evidence="6" id="KW-1185">Reference proteome</keyword>
<dbReference type="RefSeq" id="WP_048552644.1">
    <property type="nucleotide sequence ID" value="NZ_HF570958.1"/>
</dbReference>
<dbReference type="PANTHER" id="PTHR43792:SF8">
    <property type="entry name" value="[RIBOSOMAL PROTEIN US5]-ALANINE N-ACETYLTRANSFERASE"/>
    <property type="match status" value="1"/>
</dbReference>
<dbReference type="STRING" id="1194083.BN12_1000012"/>
<comment type="caution">
    <text evidence="5">The sequence shown here is derived from an EMBL/GenBank/DDBJ whole genome shotgun (WGS) entry which is preliminary data.</text>
</comment>
<evidence type="ECO:0000313" key="6">
    <source>
        <dbReference type="Proteomes" id="UP000035721"/>
    </source>
</evidence>
<keyword evidence="2" id="KW-0012">Acyltransferase</keyword>
<reference evidence="5 6" key="1">
    <citation type="journal article" date="2013" name="ISME J.">
        <title>A metabolic model for members of the genus Tetrasphaera involved in enhanced biological phosphorus removal.</title>
        <authorList>
            <person name="Kristiansen R."/>
            <person name="Nguyen H.T.T."/>
            <person name="Saunders A.M."/>
            <person name="Nielsen J.L."/>
            <person name="Wimmer R."/>
            <person name="Le V.Q."/>
            <person name="McIlroy S.J."/>
            <person name="Petrovski S."/>
            <person name="Seviour R.J."/>
            <person name="Calteau A."/>
            <person name="Nielsen K.L."/>
            <person name="Nielsen P.H."/>
        </authorList>
    </citation>
    <scope>NUCLEOTIDE SEQUENCE [LARGE SCALE GENOMIC DNA]</scope>
    <source>
        <strain evidence="5 6">T1-X7</strain>
    </source>
</reference>
<evidence type="ECO:0000313" key="5">
    <source>
        <dbReference type="EMBL" id="CCH76021.1"/>
    </source>
</evidence>
<keyword evidence="1 5" id="KW-0808">Transferase</keyword>
<dbReference type="InterPro" id="IPR016181">
    <property type="entry name" value="Acyl_CoA_acyltransferase"/>
</dbReference>
<feature type="domain" description="N-acetyltransferase" evidence="4">
    <location>
        <begin position="232"/>
        <end position="402"/>
    </location>
</feature>
<organism evidence="5 6">
    <name type="scientific">Nostocoides japonicum T1-X7</name>
    <dbReference type="NCBI Taxonomy" id="1194083"/>
    <lineage>
        <taxon>Bacteria</taxon>
        <taxon>Bacillati</taxon>
        <taxon>Actinomycetota</taxon>
        <taxon>Actinomycetes</taxon>
        <taxon>Micrococcales</taxon>
        <taxon>Intrasporangiaceae</taxon>
        <taxon>Nostocoides</taxon>
    </lineage>
</organism>